<evidence type="ECO:0000259" key="15">
    <source>
        <dbReference type="Pfam" id="PF02096"/>
    </source>
</evidence>
<feature type="region of interest" description="Disordered" evidence="14">
    <location>
        <begin position="44"/>
        <end position="65"/>
    </location>
</feature>
<dbReference type="AlphaFoldDB" id="A0AB33Z2B0"/>
<dbReference type="PANTHER" id="PTHR12428:SF65">
    <property type="entry name" value="CYTOCHROME C OXIDASE ASSEMBLY PROTEIN COX18, MITOCHONDRIAL"/>
    <property type="match status" value="1"/>
</dbReference>
<dbReference type="CDD" id="cd20070">
    <property type="entry name" value="5TM_YidC_Alb3"/>
    <property type="match status" value="1"/>
</dbReference>
<gene>
    <name evidence="13" type="primary">yidC</name>
    <name evidence="17" type="ORF">L196_05450</name>
</gene>
<evidence type="ECO:0000256" key="7">
    <source>
        <dbReference type="ARBA" id="ARBA00022927"/>
    </source>
</evidence>
<comment type="function">
    <text evidence="13">Required for the insertion and/or proper folding and/or complex formation of integral membrane proteins into the membrane. Involved in integration of membrane proteins that insert both dependently and independently of the Sec translocase complex, as well as at least some lipoproteins. Aids folding of multispanning membrane proteins.</text>
</comment>
<dbReference type="GO" id="GO:0051205">
    <property type="term" value="P:protein insertion into membrane"/>
    <property type="evidence" value="ECO:0007669"/>
    <property type="project" value="TreeGrafter"/>
</dbReference>
<dbReference type="PANTHER" id="PTHR12428">
    <property type="entry name" value="OXA1"/>
    <property type="match status" value="1"/>
</dbReference>
<evidence type="ECO:0000256" key="12">
    <source>
        <dbReference type="ARBA" id="ARBA00033342"/>
    </source>
</evidence>
<proteinExistence type="inferred from homology"/>
<feature type="domain" description="Membrane insertase YidC N-terminal" evidence="16">
    <location>
        <begin position="77"/>
        <end position="348"/>
    </location>
</feature>
<reference evidence="17 18" key="1">
    <citation type="journal article" date="2013" name="Genome Announc.">
        <title>Genome Sequence of the Pyrene- and Fluoranthene-Degrading Bacterium Cycloclasticus sp. Strain PY97M.</title>
        <authorList>
            <person name="Cui Z."/>
            <person name="Xu G."/>
            <person name="Li Q."/>
            <person name="Gao W."/>
            <person name="Zheng L."/>
        </authorList>
    </citation>
    <scope>NUCLEOTIDE SEQUENCE [LARGE SCALE GENOMIC DNA]</scope>
    <source>
        <strain evidence="17 18">PY97M</strain>
    </source>
</reference>
<evidence type="ECO:0000256" key="11">
    <source>
        <dbReference type="ARBA" id="ARBA00033245"/>
    </source>
</evidence>
<evidence type="ECO:0000256" key="10">
    <source>
        <dbReference type="ARBA" id="ARBA00023186"/>
    </source>
</evidence>
<dbReference type="InterPro" id="IPR019998">
    <property type="entry name" value="Membr_insert_YidC"/>
</dbReference>
<dbReference type="InterPro" id="IPR038221">
    <property type="entry name" value="YidC_periplasmic_sf"/>
</dbReference>
<feature type="transmembrane region" description="Helical" evidence="13">
    <location>
        <begin position="345"/>
        <end position="375"/>
    </location>
</feature>
<comment type="similarity">
    <text evidence="2 13">Belongs to the OXA1/ALB3/YidC family. Type 1 subfamily.</text>
</comment>
<comment type="subunit">
    <text evidence="13">Interacts with the Sec translocase complex via SecD. Specifically interacts with transmembrane segments of nascent integral membrane proteins during membrane integration.</text>
</comment>
<evidence type="ECO:0000256" key="5">
    <source>
        <dbReference type="ARBA" id="ARBA00022475"/>
    </source>
</evidence>
<organism evidence="17 18">
    <name type="scientific">Cycloclasticus pugetii</name>
    <dbReference type="NCBI Taxonomy" id="34068"/>
    <lineage>
        <taxon>Bacteria</taxon>
        <taxon>Pseudomonadati</taxon>
        <taxon>Pseudomonadota</taxon>
        <taxon>Gammaproteobacteria</taxon>
        <taxon>Thiotrichales</taxon>
        <taxon>Piscirickettsiaceae</taxon>
        <taxon>Cycloclasticus</taxon>
    </lineage>
</organism>
<keyword evidence="8 13" id="KW-1133">Transmembrane helix</keyword>
<evidence type="ECO:0000256" key="2">
    <source>
        <dbReference type="ARBA" id="ARBA00010527"/>
    </source>
</evidence>
<feature type="transmembrane region" description="Helical" evidence="13">
    <location>
        <begin position="422"/>
        <end position="443"/>
    </location>
</feature>
<accession>A0AB33Z2B0</accession>
<dbReference type="CDD" id="cd19961">
    <property type="entry name" value="EcYidC-like_peri"/>
    <property type="match status" value="1"/>
</dbReference>
<evidence type="ECO:0000256" key="6">
    <source>
        <dbReference type="ARBA" id="ARBA00022692"/>
    </source>
</evidence>
<dbReference type="InterPro" id="IPR028055">
    <property type="entry name" value="YidC/Oxa/ALB_C"/>
</dbReference>
<dbReference type="InterPro" id="IPR028053">
    <property type="entry name" value="Membr_insert_YidC_N"/>
</dbReference>
<keyword evidence="18" id="KW-1185">Reference proteome</keyword>
<dbReference type="GO" id="GO:0005886">
    <property type="term" value="C:plasma membrane"/>
    <property type="evidence" value="ECO:0007669"/>
    <property type="project" value="UniProtKB-SubCell"/>
</dbReference>
<dbReference type="Gene3D" id="2.70.98.90">
    <property type="match status" value="1"/>
</dbReference>
<dbReference type="Pfam" id="PF14849">
    <property type="entry name" value="YidC_periplas"/>
    <property type="match status" value="1"/>
</dbReference>
<keyword evidence="4 13" id="KW-0813">Transport</keyword>
<evidence type="ECO:0000256" key="1">
    <source>
        <dbReference type="ARBA" id="ARBA00004429"/>
    </source>
</evidence>
<evidence type="ECO:0000259" key="16">
    <source>
        <dbReference type="Pfam" id="PF14849"/>
    </source>
</evidence>
<sequence>MDNQRTLLFAALAFIAVLIWQAWQKDYVLPQQIQQQVQSEGVNSSADVPNVAKSEPLPTGVNQETEPKDLALKGGVIEVITDVYELKIDKVGGNIVNLYLTQYPDTKGLEETVQLLNNTPSKTFVVESGLIVQNGESPNHHALWSASDSQYVMTGDELRVPLTWKNESGIEVTKTYVFSKGSYKVDVETSIENNGSNSWSAREYLQIKRNDYADKKANSMIYTYTGGVLYTDEDKYQKIDFDDMEDENLSQEATGGWAGMIQHYFGVAWVPEKENNYTYYTKALSAGKYVIGAYSPMTVVEPGQRKTINSVLFAGPKLQEQLKEIAPGLELMVDYGKLTIIAEPIFWLLSFFYDFVGNWGVAIIMVTFTIKALFFKLSEKSYKSMAHMKLVQPRIVALKERYGDDKQQLNKAMMELYKTEKINPLSGCLPILIQIPVFIALYWTLLESVELRQAPFVLWIDNLSAADPYFILPVIYGITMFFQQRLNPAPVDPMQKKVMQMLPIMFTGFFAFFPAGLVLYWIVNNLLTIAQQTVIIKRIESGKEK</sequence>
<dbReference type="Proteomes" id="UP000015462">
    <property type="component" value="Unassembled WGS sequence"/>
</dbReference>
<comment type="subcellular location">
    <subcellularLocation>
        <location evidence="1">Cell inner membrane</location>
        <topology evidence="1">Multi-pass membrane protein</topology>
    </subcellularLocation>
    <subcellularLocation>
        <location evidence="13">Cell membrane</location>
        <topology evidence="13">Multi-pass membrane protein</topology>
    </subcellularLocation>
</comment>
<evidence type="ECO:0000313" key="18">
    <source>
        <dbReference type="Proteomes" id="UP000015462"/>
    </source>
</evidence>
<evidence type="ECO:0000256" key="4">
    <source>
        <dbReference type="ARBA" id="ARBA00022448"/>
    </source>
</evidence>
<dbReference type="GO" id="GO:0032977">
    <property type="term" value="F:membrane insertase activity"/>
    <property type="evidence" value="ECO:0007669"/>
    <property type="project" value="InterPro"/>
</dbReference>
<evidence type="ECO:0000256" key="13">
    <source>
        <dbReference type="HAMAP-Rule" id="MF_01810"/>
    </source>
</evidence>
<dbReference type="InterPro" id="IPR001708">
    <property type="entry name" value="YidC/ALB3/OXA1/COX18"/>
</dbReference>
<protein>
    <recommendedName>
        <fullName evidence="3 13">Membrane protein insertase YidC</fullName>
    </recommendedName>
    <alternativeName>
        <fullName evidence="12 13">Foldase YidC</fullName>
    </alternativeName>
    <alternativeName>
        <fullName evidence="11 13">Membrane integrase YidC</fullName>
    </alternativeName>
    <alternativeName>
        <fullName evidence="13">Membrane protein YidC</fullName>
    </alternativeName>
</protein>
<dbReference type="RefSeq" id="WP_016390240.1">
    <property type="nucleotide sequence ID" value="NZ_KE646807.1"/>
</dbReference>
<dbReference type="PRINTS" id="PR01900">
    <property type="entry name" value="YIDCPROTEIN"/>
</dbReference>
<feature type="transmembrane region" description="Helical" evidence="13">
    <location>
        <begin position="502"/>
        <end position="523"/>
    </location>
</feature>
<dbReference type="NCBIfam" id="NF002352">
    <property type="entry name" value="PRK01318.1-3"/>
    <property type="match status" value="1"/>
</dbReference>
<dbReference type="EMBL" id="ASHL01000004">
    <property type="protein sequence ID" value="EPD13061.1"/>
    <property type="molecule type" value="Genomic_DNA"/>
</dbReference>
<keyword evidence="5 13" id="KW-1003">Cell membrane</keyword>
<dbReference type="InterPro" id="IPR047196">
    <property type="entry name" value="YidC_ALB_C"/>
</dbReference>
<keyword evidence="7 13" id="KW-0653">Protein transport</keyword>
<dbReference type="GO" id="GO:0015031">
    <property type="term" value="P:protein transport"/>
    <property type="evidence" value="ECO:0007669"/>
    <property type="project" value="UniProtKB-KW"/>
</dbReference>
<feature type="domain" description="Membrane insertase YidC/Oxa/ALB C-terminal" evidence="15">
    <location>
        <begin position="359"/>
        <end position="536"/>
    </location>
</feature>
<dbReference type="NCBIfam" id="TIGR03593">
    <property type="entry name" value="yidC_nterm"/>
    <property type="match status" value="1"/>
</dbReference>
<comment type="caution">
    <text evidence="17">The sequence shown here is derived from an EMBL/GenBank/DDBJ whole genome shotgun (WGS) entry which is preliminary data.</text>
</comment>
<evidence type="ECO:0000256" key="14">
    <source>
        <dbReference type="SAM" id="MobiDB-lite"/>
    </source>
</evidence>
<dbReference type="PRINTS" id="PR00701">
    <property type="entry name" value="60KDINNERMP"/>
</dbReference>
<comment type="caution">
    <text evidence="13">Lacks conserved residue(s) required for the propagation of feature annotation.</text>
</comment>
<keyword evidence="10 13" id="KW-0143">Chaperone</keyword>
<dbReference type="HAMAP" id="MF_01810">
    <property type="entry name" value="YidC_type1"/>
    <property type="match status" value="1"/>
</dbReference>
<dbReference type="NCBIfam" id="TIGR03592">
    <property type="entry name" value="yidC_oxa1_cterm"/>
    <property type="match status" value="1"/>
</dbReference>
<evidence type="ECO:0000256" key="3">
    <source>
        <dbReference type="ARBA" id="ARBA00015325"/>
    </source>
</evidence>
<dbReference type="Pfam" id="PF02096">
    <property type="entry name" value="60KD_IMP"/>
    <property type="match status" value="1"/>
</dbReference>
<evidence type="ECO:0000256" key="8">
    <source>
        <dbReference type="ARBA" id="ARBA00022989"/>
    </source>
</evidence>
<evidence type="ECO:0000313" key="17">
    <source>
        <dbReference type="EMBL" id="EPD13061.1"/>
    </source>
</evidence>
<keyword evidence="9 13" id="KW-0472">Membrane</keyword>
<evidence type="ECO:0000256" key="9">
    <source>
        <dbReference type="ARBA" id="ARBA00023136"/>
    </source>
</evidence>
<keyword evidence="6 13" id="KW-0812">Transmembrane</keyword>
<name>A0AB33Z2B0_9GAMM</name>